<dbReference type="SMART" id="SM00710">
    <property type="entry name" value="PbH1"/>
    <property type="match status" value="6"/>
</dbReference>
<accession>A0A419RSH6</accession>
<organism evidence="3 4">
    <name type="scientific">Aurantiacibacter aquimixticola</name>
    <dbReference type="NCBI Taxonomy" id="1958945"/>
    <lineage>
        <taxon>Bacteria</taxon>
        <taxon>Pseudomonadati</taxon>
        <taxon>Pseudomonadota</taxon>
        <taxon>Alphaproteobacteria</taxon>
        <taxon>Sphingomonadales</taxon>
        <taxon>Erythrobacteraceae</taxon>
        <taxon>Aurantiacibacter</taxon>
    </lineage>
</organism>
<gene>
    <name evidence="3" type="ORF">D6201_04630</name>
</gene>
<dbReference type="OrthoDB" id="338827at2"/>
<sequence length="376" mass="40669">MVIFDRNFRTAFAATLLATAFQSSPTLAAQLDIREFGARADDGRDDSAAIERALRRARPGDTVRIPTGVFDVSRAVRMSSGVTLAGQGCGRSVLRRTGQSGQIMFRFEGVQSAAVRGIEFSYNGAPQFYRAIGFRGRGSSNITVSDNCFFERNFRGGRGDRWAIELSATDSPSRNITITGNEVRGNVQLTAGGGAGVIGARIAYNRVINARANAIAISTLGDRVEFRDIAITNNTIETPTAIGVFIGPDQPSAAGGRFSNITIANNRITGFRNRYTYGIFLRAPIDGMSSVTITGNEIDGRGSAEPIAIRLLDDHGRGTRRFSDVRICSNAARNVGRGVWLQRVFGARLADNRMQTSRPLIAASDENRDIVTTDRC</sequence>
<dbReference type="InterPro" id="IPR024535">
    <property type="entry name" value="RHGA/B-epi-like_pectate_lyase"/>
</dbReference>
<reference evidence="3 4" key="1">
    <citation type="journal article" date="2017" name="Int. J. Syst. Evol. Microbiol.">
        <title>Erythrobacter aquimixticola sp. nov., isolated from the junction between the ocean and a freshwater spring.</title>
        <authorList>
            <person name="Park S."/>
            <person name="Jung Y.T."/>
            <person name="Choi S.J."/>
            <person name="Yoon J.H."/>
        </authorList>
    </citation>
    <scope>NUCLEOTIDE SEQUENCE [LARGE SCALE GENOMIC DNA]</scope>
    <source>
        <strain evidence="3 4">JSSK-14</strain>
    </source>
</reference>
<dbReference type="Gene3D" id="2.160.20.10">
    <property type="entry name" value="Single-stranded right-handed beta-helix, Pectin lyase-like"/>
    <property type="match status" value="1"/>
</dbReference>
<dbReference type="InterPro" id="IPR012334">
    <property type="entry name" value="Pectin_lyas_fold"/>
</dbReference>
<comment type="caution">
    <text evidence="3">The sequence shown here is derived from an EMBL/GenBank/DDBJ whole genome shotgun (WGS) entry which is preliminary data.</text>
</comment>
<name>A0A419RSH6_9SPHN</name>
<feature type="domain" description="Rhamnogalacturonase A/B/Epimerase-like pectate lyase" evidence="2">
    <location>
        <begin position="33"/>
        <end position="240"/>
    </location>
</feature>
<dbReference type="EMBL" id="RAHX01000001">
    <property type="protein sequence ID" value="RJY08737.1"/>
    <property type="molecule type" value="Genomic_DNA"/>
</dbReference>
<dbReference type="Pfam" id="PF12708">
    <property type="entry name" value="Pect-lyase_RHGA_epim"/>
    <property type="match status" value="1"/>
</dbReference>
<dbReference type="SUPFAM" id="SSF51126">
    <property type="entry name" value="Pectin lyase-like"/>
    <property type="match status" value="1"/>
</dbReference>
<dbReference type="AlphaFoldDB" id="A0A419RSH6"/>
<evidence type="ECO:0000256" key="1">
    <source>
        <dbReference type="SAM" id="SignalP"/>
    </source>
</evidence>
<keyword evidence="4" id="KW-1185">Reference proteome</keyword>
<dbReference type="Proteomes" id="UP000285232">
    <property type="component" value="Unassembled WGS sequence"/>
</dbReference>
<feature type="signal peptide" evidence="1">
    <location>
        <begin position="1"/>
        <end position="28"/>
    </location>
</feature>
<protein>
    <recommendedName>
        <fullName evidence="2">Rhamnogalacturonase A/B/Epimerase-like pectate lyase domain-containing protein</fullName>
    </recommendedName>
</protein>
<dbReference type="InterPro" id="IPR006626">
    <property type="entry name" value="PbH1"/>
</dbReference>
<evidence type="ECO:0000313" key="3">
    <source>
        <dbReference type="EMBL" id="RJY08737.1"/>
    </source>
</evidence>
<keyword evidence="1" id="KW-0732">Signal</keyword>
<dbReference type="InterPro" id="IPR011050">
    <property type="entry name" value="Pectin_lyase_fold/virulence"/>
</dbReference>
<feature type="chain" id="PRO_5018990886" description="Rhamnogalacturonase A/B/Epimerase-like pectate lyase domain-containing protein" evidence="1">
    <location>
        <begin position="29"/>
        <end position="376"/>
    </location>
</feature>
<dbReference type="RefSeq" id="WP_120047751.1">
    <property type="nucleotide sequence ID" value="NZ_RAHX01000001.1"/>
</dbReference>
<proteinExistence type="predicted"/>
<evidence type="ECO:0000259" key="2">
    <source>
        <dbReference type="Pfam" id="PF12708"/>
    </source>
</evidence>
<evidence type="ECO:0000313" key="4">
    <source>
        <dbReference type="Proteomes" id="UP000285232"/>
    </source>
</evidence>